<name>A0A383CFU2_9ZZZZ</name>
<feature type="non-terminal residue" evidence="2">
    <location>
        <position position="1"/>
    </location>
</feature>
<gene>
    <name evidence="2" type="ORF">METZ01_LOCUS483292</name>
</gene>
<evidence type="ECO:0000313" key="2">
    <source>
        <dbReference type="EMBL" id="SVE30438.1"/>
    </source>
</evidence>
<dbReference type="EMBL" id="UINC01208068">
    <property type="protein sequence ID" value="SVE30438.1"/>
    <property type="molecule type" value="Genomic_DNA"/>
</dbReference>
<protein>
    <recommendedName>
        <fullName evidence="1">Nucleotide modification associated domain-containing protein</fullName>
    </recommendedName>
</protein>
<dbReference type="InterPro" id="IPR011630">
    <property type="entry name" value="DUF1599"/>
</dbReference>
<accession>A0A383CFU2</accession>
<sequence length="82" mass="9057">IERIADLLIKKQSDYGTANIARFGRTGLIIRLHDKVARLENLRGSGGARNESIEDTLLDVIGYSVVGLMWEDGTFMVPLLPS</sequence>
<proteinExistence type="predicted"/>
<feature type="domain" description="Nucleotide modification associated" evidence="1">
    <location>
        <begin position="11"/>
        <end position="69"/>
    </location>
</feature>
<reference evidence="2" key="1">
    <citation type="submission" date="2018-05" db="EMBL/GenBank/DDBJ databases">
        <authorList>
            <person name="Lanie J.A."/>
            <person name="Ng W.-L."/>
            <person name="Kazmierczak K.M."/>
            <person name="Andrzejewski T.M."/>
            <person name="Davidsen T.M."/>
            <person name="Wayne K.J."/>
            <person name="Tettelin H."/>
            <person name="Glass J.I."/>
            <person name="Rusch D."/>
            <person name="Podicherti R."/>
            <person name="Tsui H.-C.T."/>
            <person name="Winkler M.E."/>
        </authorList>
    </citation>
    <scope>NUCLEOTIDE SEQUENCE</scope>
</reference>
<evidence type="ECO:0000259" key="1">
    <source>
        <dbReference type="Pfam" id="PF07659"/>
    </source>
</evidence>
<dbReference type="AlphaFoldDB" id="A0A383CFU2"/>
<organism evidence="2">
    <name type="scientific">marine metagenome</name>
    <dbReference type="NCBI Taxonomy" id="408172"/>
    <lineage>
        <taxon>unclassified sequences</taxon>
        <taxon>metagenomes</taxon>
        <taxon>ecological metagenomes</taxon>
    </lineage>
</organism>
<dbReference type="Pfam" id="PF07659">
    <property type="entry name" value="DUF1599"/>
    <property type="match status" value="1"/>
</dbReference>